<keyword evidence="2" id="KW-1185">Reference proteome</keyword>
<proteinExistence type="predicted"/>
<dbReference type="InterPro" id="IPR039904">
    <property type="entry name" value="TRANK1"/>
</dbReference>
<protein>
    <submittedName>
        <fullName evidence="1">Uncharacterized protein</fullName>
    </submittedName>
</protein>
<reference evidence="1" key="1">
    <citation type="submission" date="2022-03" db="EMBL/GenBank/DDBJ databases">
        <title>A functionally conserved STORR gene fusion in Papaver species that diverged 16.8 million years ago.</title>
        <authorList>
            <person name="Catania T."/>
        </authorList>
    </citation>
    <scope>NUCLEOTIDE SEQUENCE</scope>
    <source>
        <strain evidence="1">S-191538</strain>
    </source>
</reference>
<comment type="caution">
    <text evidence="1">The sequence shown here is derived from an EMBL/GenBank/DDBJ whole genome shotgun (WGS) entry which is preliminary data.</text>
</comment>
<dbReference type="Proteomes" id="UP001177140">
    <property type="component" value="Unassembled WGS sequence"/>
</dbReference>
<evidence type="ECO:0000313" key="2">
    <source>
        <dbReference type="Proteomes" id="UP001177140"/>
    </source>
</evidence>
<sequence length="365" mass="42092">MESKILDWEAPKALLEYSASSGQRFFEIIMVMLIFVYGRIPVELYQVIINRSDLIPDWKSFFGQFKDCIDSGMVRLSFLFQIRKCLGKACNGNWSKMSSYISPFHFSHLLERFLYLVSSVKNIFFTTKSCLLETLVCENWKLNSKSVSETDTSLKAELYSLEGILVGLGHDILTREKGALEWLEKTDTAAKKNYPSLVSRLFIHVCLVCSNAADYFDVLFGLLQKDEISSLLPLEFRKLLDVPRPPKDPYEREYKDPYEREYKENPLVIMYLGNNRPTFPCPDAIFVDMGLIHCKEDAFDMLYLRRIECIQQDAILDLETGHVGDENVPSCNIECGHLSDLQRGYQVVWRCEHKFGASLNPFALK</sequence>
<gene>
    <name evidence="1" type="ORF">MKW94_007047</name>
</gene>
<feature type="non-terminal residue" evidence="1">
    <location>
        <position position="1"/>
    </location>
</feature>
<accession>A0AA41RZJ5</accession>
<evidence type="ECO:0000313" key="1">
    <source>
        <dbReference type="EMBL" id="MCL7027147.1"/>
    </source>
</evidence>
<dbReference type="AlphaFoldDB" id="A0AA41RZJ5"/>
<name>A0AA41RZJ5_PAPNU</name>
<dbReference type="EMBL" id="JAJJMA010064986">
    <property type="protein sequence ID" value="MCL7027147.1"/>
    <property type="molecule type" value="Genomic_DNA"/>
</dbReference>
<organism evidence="1 2">
    <name type="scientific">Papaver nudicaule</name>
    <name type="common">Iceland poppy</name>
    <dbReference type="NCBI Taxonomy" id="74823"/>
    <lineage>
        <taxon>Eukaryota</taxon>
        <taxon>Viridiplantae</taxon>
        <taxon>Streptophyta</taxon>
        <taxon>Embryophyta</taxon>
        <taxon>Tracheophyta</taxon>
        <taxon>Spermatophyta</taxon>
        <taxon>Magnoliopsida</taxon>
        <taxon>Ranunculales</taxon>
        <taxon>Papaveraceae</taxon>
        <taxon>Papaveroideae</taxon>
        <taxon>Papaver</taxon>
    </lineage>
</organism>
<dbReference type="PANTHER" id="PTHR21529">
    <property type="entry name" value="MAMMARY TURMOR VIRUS RECEPTOR HOMOLOG 1, 2 MTVR1, 2"/>
    <property type="match status" value="1"/>
</dbReference>
<dbReference type="PANTHER" id="PTHR21529:SF4">
    <property type="entry name" value="TPR AND ANKYRIN REPEAT-CONTAINING PROTEIN 1"/>
    <property type="match status" value="1"/>
</dbReference>